<evidence type="ECO:0000256" key="1">
    <source>
        <dbReference type="ARBA" id="ARBA00022962"/>
    </source>
</evidence>
<organism evidence="4 5">
    <name type="scientific">Skeletonema marinoi</name>
    <dbReference type="NCBI Taxonomy" id="267567"/>
    <lineage>
        <taxon>Eukaryota</taxon>
        <taxon>Sar</taxon>
        <taxon>Stramenopiles</taxon>
        <taxon>Ochrophyta</taxon>
        <taxon>Bacillariophyta</taxon>
        <taxon>Coscinodiscophyceae</taxon>
        <taxon>Thalassiosirophycidae</taxon>
        <taxon>Thalassiosirales</taxon>
        <taxon>Skeletonemataceae</taxon>
        <taxon>Skeletonema</taxon>
        <taxon>Skeletonema marinoi-dohrnii complex</taxon>
    </lineage>
</organism>
<dbReference type="InterPro" id="IPR017932">
    <property type="entry name" value="GATase_2_dom"/>
</dbReference>
<dbReference type="PANTHER" id="PTHR42824:SF1">
    <property type="entry name" value="GLUTAMINE AMIDOTRANSFERASE YAFJ-RELATED"/>
    <property type="match status" value="1"/>
</dbReference>
<accession>A0AAD8Y720</accession>
<dbReference type="Gene3D" id="3.60.20.10">
    <property type="entry name" value="Glutamine Phosphoribosylpyrophosphate, subunit 1, domain 1"/>
    <property type="match status" value="1"/>
</dbReference>
<dbReference type="Proteomes" id="UP001224775">
    <property type="component" value="Unassembled WGS sequence"/>
</dbReference>
<gene>
    <name evidence="4" type="ORF">QTG54_009177</name>
</gene>
<name>A0AAD8Y720_9STRA</name>
<proteinExistence type="predicted"/>
<dbReference type="EMBL" id="JATAAI010000016">
    <property type="protein sequence ID" value="KAK1740227.1"/>
    <property type="molecule type" value="Genomic_DNA"/>
</dbReference>
<feature type="domain" description="Glutamine amidotransferase type-2" evidence="3">
    <location>
        <begin position="46"/>
        <end position="350"/>
    </location>
</feature>
<keyword evidence="1 4" id="KW-0315">Glutamine amidotransferase</keyword>
<dbReference type="PANTHER" id="PTHR42824">
    <property type="entry name" value="GLUTAMINE AMIDOTRANSFERASE"/>
    <property type="match status" value="1"/>
</dbReference>
<protein>
    <submittedName>
        <fullName evidence="4">Glutamine amidotransferase, class-II</fullName>
    </submittedName>
</protein>
<evidence type="ECO:0000259" key="3">
    <source>
        <dbReference type="PROSITE" id="PS51278"/>
    </source>
</evidence>
<comment type="caution">
    <text evidence="4">The sequence shown here is derived from an EMBL/GenBank/DDBJ whole genome shotgun (WGS) entry which is preliminary data.</text>
</comment>
<evidence type="ECO:0000256" key="2">
    <source>
        <dbReference type="SAM" id="SignalP"/>
    </source>
</evidence>
<feature type="chain" id="PRO_5041899198" evidence="2">
    <location>
        <begin position="19"/>
        <end position="399"/>
    </location>
</feature>
<evidence type="ECO:0000313" key="4">
    <source>
        <dbReference type="EMBL" id="KAK1740227.1"/>
    </source>
</evidence>
<reference evidence="4" key="1">
    <citation type="submission" date="2023-06" db="EMBL/GenBank/DDBJ databases">
        <title>Survivors Of The Sea: Transcriptome response of Skeletonema marinoi to long-term dormancy.</title>
        <authorList>
            <person name="Pinder M.I.M."/>
            <person name="Kourtchenko O."/>
            <person name="Robertson E.K."/>
            <person name="Larsson T."/>
            <person name="Maumus F."/>
            <person name="Osuna-Cruz C.M."/>
            <person name="Vancaester E."/>
            <person name="Stenow R."/>
            <person name="Vandepoele K."/>
            <person name="Ploug H."/>
            <person name="Bruchert V."/>
            <person name="Godhe A."/>
            <person name="Topel M."/>
        </authorList>
    </citation>
    <scope>NUCLEOTIDE SEQUENCE</scope>
    <source>
        <strain evidence="4">R05AC</strain>
    </source>
</reference>
<sequence length="399" mass="44499">MNHHLIALLLLLSHPLISVCFSSSAKNDVSLHSSPTKATTTQVNMCQLMGMNCAALTDFTFSFRGFARRGGDTDVHSHGWGLCFYDGKGLRAFHDSEPAADSSLAEFLQTHPVKTFNMVSHIRYATRGAVRLENVHPFQREMWGISWCFGHNGDVSYFDRNIFAGNDADCSTNTPKVNELNRSCVKIPWIGKSIGVEDTGERYYNPIGKTDSEAMFCSLLNALRARFDTLPSLPVLHAAIASLCNEVVALDSQYEGTTIFNFLLGCGPHIQFAYSWPGSREGSKVWNGLHYLVREPPFGSAHLSDCDYSINFASVTKDDDRVAVIATSPLTDDEDWVEVKKGQLILFDDGLPHLAPDDCFEAELREHGLESDAFPRNPQLEVDMRRYQLRKEFFQGAAI</sequence>
<dbReference type="PROSITE" id="PS51278">
    <property type="entry name" value="GATASE_TYPE_2"/>
    <property type="match status" value="1"/>
</dbReference>
<keyword evidence="2" id="KW-0732">Signal</keyword>
<feature type="signal peptide" evidence="2">
    <location>
        <begin position="1"/>
        <end position="18"/>
    </location>
</feature>
<dbReference type="InterPro" id="IPR029055">
    <property type="entry name" value="Ntn_hydrolases_N"/>
</dbReference>
<dbReference type="CDD" id="cd01908">
    <property type="entry name" value="YafJ"/>
    <property type="match status" value="1"/>
</dbReference>
<dbReference type="InterPro" id="IPR026869">
    <property type="entry name" value="EgtC-like"/>
</dbReference>
<keyword evidence="5" id="KW-1185">Reference proteome</keyword>
<dbReference type="SUPFAM" id="SSF56235">
    <property type="entry name" value="N-terminal nucleophile aminohydrolases (Ntn hydrolases)"/>
    <property type="match status" value="1"/>
</dbReference>
<evidence type="ECO:0000313" key="5">
    <source>
        <dbReference type="Proteomes" id="UP001224775"/>
    </source>
</evidence>
<dbReference type="Pfam" id="PF13230">
    <property type="entry name" value="GATase_4"/>
    <property type="match status" value="2"/>
</dbReference>
<dbReference type="AlphaFoldDB" id="A0AAD8Y720"/>